<keyword evidence="3" id="KW-1185">Reference proteome</keyword>
<organism evidence="2 3">
    <name type="scientific">Gymnopus androsaceus JB14</name>
    <dbReference type="NCBI Taxonomy" id="1447944"/>
    <lineage>
        <taxon>Eukaryota</taxon>
        <taxon>Fungi</taxon>
        <taxon>Dikarya</taxon>
        <taxon>Basidiomycota</taxon>
        <taxon>Agaricomycotina</taxon>
        <taxon>Agaricomycetes</taxon>
        <taxon>Agaricomycetidae</taxon>
        <taxon>Agaricales</taxon>
        <taxon>Marasmiineae</taxon>
        <taxon>Omphalotaceae</taxon>
        <taxon>Gymnopus</taxon>
    </lineage>
</organism>
<evidence type="ECO:0000313" key="3">
    <source>
        <dbReference type="Proteomes" id="UP000799118"/>
    </source>
</evidence>
<protein>
    <recommendedName>
        <fullName evidence="1">CHAT domain-containing protein</fullName>
    </recommendedName>
</protein>
<dbReference type="Proteomes" id="UP000799118">
    <property type="component" value="Unassembled WGS sequence"/>
</dbReference>
<dbReference type="OrthoDB" id="9991317at2759"/>
<reference evidence="2" key="1">
    <citation type="journal article" date="2019" name="Environ. Microbiol.">
        <title>Fungal ecological strategies reflected in gene transcription - a case study of two litter decomposers.</title>
        <authorList>
            <person name="Barbi F."/>
            <person name="Kohler A."/>
            <person name="Barry K."/>
            <person name="Baskaran P."/>
            <person name="Daum C."/>
            <person name="Fauchery L."/>
            <person name="Ihrmark K."/>
            <person name="Kuo A."/>
            <person name="LaButti K."/>
            <person name="Lipzen A."/>
            <person name="Morin E."/>
            <person name="Grigoriev I.V."/>
            <person name="Henrissat B."/>
            <person name="Lindahl B."/>
            <person name="Martin F."/>
        </authorList>
    </citation>
    <scope>NUCLEOTIDE SEQUENCE</scope>
    <source>
        <strain evidence="2">JB14</strain>
    </source>
</reference>
<gene>
    <name evidence="2" type="ORF">BT96DRAFT_852964</name>
</gene>
<dbReference type="InterPro" id="IPR024983">
    <property type="entry name" value="CHAT_dom"/>
</dbReference>
<evidence type="ECO:0000259" key="1">
    <source>
        <dbReference type="Pfam" id="PF12770"/>
    </source>
</evidence>
<evidence type="ECO:0000313" key="2">
    <source>
        <dbReference type="EMBL" id="KAE9405346.1"/>
    </source>
</evidence>
<name>A0A6A4I4A5_9AGAR</name>
<proteinExistence type="predicted"/>
<accession>A0A6A4I4A5</accession>
<sequence>MGDLTWLDHEQATVSAVLDALSQYNIVHLACHGVQDAVDATRSAFILFDGRLTLHDLMAKSLTDVELAVLSACQTATGDTGLPEEAVHLAAGMLSVGYRNVIGTMWSIGDNEAPIVAGVLYSKLLEYQDTGMDWRDGIAYALHHAIQGLREEVKEESFAKWVPFIHFGV</sequence>
<dbReference type="Pfam" id="PF12770">
    <property type="entry name" value="CHAT"/>
    <property type="match status" value="1"/>
</dbReference>
<feature type="domain" description="CHAT" evidence="1">
    <location>
        <begin position="9"/>
        <end position="168"/>
    </location>
</feature>
<dbReference type="EMBL" id="ML769410">
    <property type="protein sequence ID" value="KAE9405346.1"/>
    <property type="molecule type" value="Genomic_DNA"/>
</dbReference>
<dbReference type="AlphaFoldDB" id="A0A6A4I4A5"/>